<proteinExistence type="predicted"/>
<gene>
    <name evidence="1" type="ORF">SVIM_LOCUS261397</name>
</gene>
<organism evidence="1">
    <name type="scientific">Salix viminalis</name>
    <name type="common">Common osier</name>
    <name type="synonym">Basket willow</name>
    <dbReference type="NCBI Taxonomy" id="40686"/>
    <lineage>
        <taxon>Eukaryota</taxon>
        <taxon>Viridiplantae</taxon>
        <taxon>Streptophyta</taxon>
        <taxon>Embryophyta</taxon>
        <taxon>Tracheophyta</taxon>
        <taxon>Spermatophyta</taxon>
        <taxon>Magnoliopsida</taxon>
        <taxon>eudicotyledons</taxon>
        <taxon>Gunneridae</taxon>
        <taxon>Pentapetalae</taxon>
        <taxon>rosids</taxon>
        <taxon>fabids</taxon>
        <taxon>Malpighiales</taxon>
        <taxon>Salicaceae</taxon>
        <taxon>Saliceae</taxon>
        <taxon>Salix</taxon>
    </lineage>
</organism>
<name>A0A6N2LP87_SALVM</name>
<evidence type="ECO:0000313" key="1">
    <source>
        <dbReference type="EMBL" id="VFU42925.1"/>
    </source>
</evidence>
<reference evidence="1" key="1">
    <citation type="submission" date="2019-03" db="EMBL/GenBank/DDBJ databases">
        <authorList>
            <person name="Mank J."/>
            <person name="Almeida P."/>
        </authorList>
    </citation>
    <scope>NUCLEOTIDE SEQUENCE</scope>
    <source>
        <strain evidence="1">78183</strain>
    </source>
</reference>
<dbReference type="AlphaFoldDB" id="A0A6N2LP87"/>
<accession>A0A6N2LP87</accession>
<dbReference type="EMBL" id="CAADRP010001594">
    <property type="protein sequence ID" value="VFU42925.1"/>
    <property type="molecule type" value="Genomic_DNA"/>
</dbReference>
<protein>
    <submittedName>
        <fullName evidence="1">Uncharacterized protein</fullName>
    </submittedName>
</protein>
<sequence>MLVTLPDLSQLIPNQLQGLSPAQEDRRDWLWLLVVF</sequence>